<dbReference type="RefSeq" id="WP_207870733.1">
    <property type="nucleotide sequence ID" value="NZ_CP062222.1"/>
</dbReference>
<dbReference type="Gene3D" id="1.25.40.10">
    <property type="entry name" value="Tetratricopeptide repeat domain"/>
    <property type="match status" value="1"/>
</dbReference>
<gene>
    <name evidence="3" type="ORF">IFJ75_01040</name>
</gene>
<keyword evidence="4" id="KW-1185">Reference proteome</keyword>
<dbReference type="KEGG" id="bgoe:IFJ75_01040"/>
<evidence type="ECO:0000259" key="2">
    <source>
        <dbReference type="Pfam" id="PF07607"/>
    </source>
</evidence>
<name>A0A975GYG2_9CAUL</name>
<evidence type="ECO:0000313" key="4">
    <source>
        <dbReference type="Proteomes" id="UP000663918"/>
    </source>
</evidence>
<evidence type="ECO:0000256" key="1">
    <source>
        <dbReference type="SAM" id="SignalP"/>
    </source>
</evidence>
<proteinExistence type="predicted"/>
<dbReference type="Proteomes" id="UP000663918">
    <property type="component" value="Chromosome"/>
</dbReference>
<dbReference type="InterPro" id="IPR011464">
    <property type="entry name" value="DUF1570"/>
</dbReference>
<dbReference type="Pfam" id="PF07607">
    <property type="entry name" value="DUF1570"/>
    <property type="match status" value="1"/>
</dbReference>
<dbReference type="AlphaFoldDB" id="A0A975GYG2"/>
<reference evidence="3" key="1">
    <citation type="submission" date="2020-09" db="EMBL/GenBank/DDBJ databases">
        <title>Brevundimonas sp. LVF2 isolated from a puddle in Goettingen, Germany.</title>
        <authorList>
            <person name="Friedrich I."/>
            <person name="Klassen A."/>
            <person name="Hannes N."/>
            <person name="Schneider D."/>
            <person name="Hertel R."/>
            <person name="Daniel R."/>
        </authorList>
    </citation>
    <scope>NUCLEOTIDE SEQUENCE</scope>
    <source>
        <strain evidence="3">LVF2</strain>
    </source>
</reference>
<feature type="signal peptide" evidence="1">
    <location>
        <begin position="1"/>
        <end position="24"/>
    </location>
</feature>
<feature type="domain" description="DUF1570" evidence="2">
    <location>
        <begin position="127"/>
        <end position="214"/>
    </location>
</feature>
<organism evidence="3 4">
    <name type="scientific">Brevundimonas goettingensis</name>
    <dbReference type="NCBI Taxonomy" id="2774190"/>
    <lineage>
        <taxon>Bacteria</taxon>
        <taxon>Pseudomonadati</taxon>
        <taxon>Pseudomonadota</taxon>
        <taxon>Alphaproteobacteria</taxon>
        <taxon>Caulobacterales</taxon>
        <taxon>Caulobacteraceae</taxon>
        <taxon>Brevundimonas</taxon>
    </lineage>
</organism>
<accession>A0A975GYG2</accession>
<dbReference type="InterPro" id="IPR011990">
    <property type="entry name" value="TPR-like_helical_dom_sf"/>
</dbReference>
<protein>
    <submittedName>
        <fullName evidence="3">DUF1570 domain-containing protein</fullName>
    </submittedName>
</protein>
<dbReference type="EMBL" id="CP062222">
    <property type="protein sequence ID" value="QTC91555.1"/>
    <property type="molecule type" value="Genomic_DNA"/>
</dbReference>
<sequence>MSPAIQRLLFAAALVAVTPASALAEWRRAQSEHFVVYSDGSERALRDYTAKLERFDSLLTARMGGARAEARRLPVYLVGDGRALRVAVPGLPPGIAGYYSSSSTDVFAVLIRGESDDILLHEYSHHVMARAGDVPYPGWFREGFAEFFATATVSESGAASFGLPNAGRLQALAQQRWLPMDVVLRADGSLGVAGQQQMGMYYAQSWALTHWLLADPARIRSLSSYVTAVNGGQDPVAAWQAIFGMTPDQLTAQLRAHVRNRLTYATLDIPPIRPVITVTTLSPAADTVILPAINARSWNPEATDGPALLATLRAAAARFPDDPLALVAVGRAEMRWGDEAAAETALTHALDLQADDVEGLILMADLATRRGRDATDDAERTRQFELAQGFVARALEADPTDQRVYNAQARLPRRIRG</sequence>
<evidence type="ECO:0000313" key="3">
    <source>
        <dbReference type="EMBL" id="QTC91555.1"/>
    </source>
</evidence>
<feature type="chain" id="PRO_5037432589" evidence="1">
    <location>
        <begin position="25"/>
        <end position="417"/>
    </location>
</feature>
<dbReference type="SUPFAM" id="SSF48452">
    <property type="entry name" value="TPR-like"/>
    <property type="match status" value="1"/>
</dbReference>
<keyword evidence="1" id="KW-0732">Signal</keyword>